<name>A0AAV2SYV3_CALDB</name>
<comment type="caution">
    <text evidence="7">The sequence shown here is derived from an EMBL/GenBank/DDBJ whole genome shotgun (WGS) entry which is preliminary data.</text>
</comment>
<comment type="similarity">
    <text evidence="2">Belongs to the RRP4 family.</text>
</comment>
<organism evidence="7 8">
    <name type="scientific">Calicophoron daubneyi</name>
    <name type="common">Rumen fluke</name>
    <name type="synonym">Paramphistomum daubneyi</name>
    <dbReference type="NCBI Taxonomy" id="300641"/>
    <lineage>
        <taxon>Eukaryota</taxon>
        <taxon>Metazoa</taxon>
        <taxon>Spiralia</taxon>
        <taxon>Lophotrochozoa</taxon>
        <taxon>Platyhelminthes</taxon>
        <taxon>Trematoda</taxon>
        <taxon>Digenea</taxon>
        <taxon>Plagiorchiida</taxon>
        <taxon>Pronocephalata</taxon>
        <taxon>Paramphistomoidea</taxon>
        <taxon>Paramphistomidae</taxon>
        <taxon>Calicophoron</taxon>
    </lineage>
</organism>
<dbReference type="GO" id="GO:0003723">
    <property type="term" value="F:RNA binding"/>
    <property type="evidence" value="ECO:0007669"/>
    <property type="project" value="UniProtKB-KW"/>
</dbReference>
<dbReference type="GO" id="GO:0071034">
    <property type="term" value="P:CUT catabolic process"/>
    <property type="evidence" value="ECO:0007669"/>
    <property type="project" value="TreeGrafter"/>
</dbReference>
<evidence type="ECO:0000256" key="1">
    <source>
        <dbReference type="ARBA" id="ARBA00004123"/>
    </source>
</evidence>
<dbReference type="GO" id="GO:0034475">
    <property type="term" value="P:U4 snRNA 3'-end processing"/>
    <property type="evidence" value="ECO:0007669"/>
    <property type="project" value="TreeGrafter"/>
</dbReference>
<dbReference type="GO" id="GO:0071038">
    <property type="term" value="P:TRAMP-dependent tRNA surveillance pathway"/>
    <property type="evidence" value="ECO:0007669"/>
    <property type="project" value="TreeGrafter"/>
</dbReference>
<dbReference type="Gene3D" id="2.40.50.100">
    <property type="match status" value="1"/>
</dbReference>
<dbReference type="CDD" id="cd22525">
    <property type="entry name" value="KH-I_Rrp4_eukar"/>
    <property type="match status" value="1"/>
</dbReference>
<gene>
    <name evidence="7" type="ORF">CDAUBV1_LOCUS2181</name>
</gene>
<evidence type="ECO:0000256" key="4">
    <source>
        <dbReference type="ARBA" id="ARBA00022884"/>
    </source>
</evidence>
<protein>
    <recommendedName>
        <fullName evidence="9">Ribosomal RNA-processing protein 4</fullName>
    </recommendedName>
</protein>
<reference evidence="7" key="1">
    <citation type="submission" date="2024-06" db="EMBL/GenBank/DDBJ databases">
        <authorList>
            <person name="Liu X."/>
            <person name="Lenzi L."/>
            <person name="Haldenby T S."/>
            <person name="Uol C."/>
        </authorList>
    </citation>
    <scope>NUCLEOTIDE SEQUENCE</scope>
</reference>
<dbReference type="GO" id="GO:0000176">
    <property type="term" value="C:nuclear exosome (RNase complex)"/>
    <property type="evidence" value="ECO:0007669"/>
    <property type="project" value="TreeGrafter"/>
</dbReference>
<dbReference type="SUPFAM" id="SSF50249">
    <property type="entry name" value="Nucleic acid-binding proteins"/>
    <property type="match status" value="1"/>
</dbReference>
<dbReference type="GO" id="GO:0000177">
    <property type="term" value="C:cytoplasmic exosome (RNase complex)"/>
    <property type="evidence" value="ECO:0007669"/>
    <property type="project" value="TreeGrafter"/>
</dbReference>
<dbReference type="Gene3D" id="2.40.50.140">
    <property type="entry name" value="Nucleic acid-binding proteins"/>
    <property type="match status" value="1"/>
</dbReference>
<evidence type="ECO:0000259" key="6">
    <source>
        <dbReference type="Pfam" id="PF21266"/>
    </source>
</evidence>
<dbReference type="GO" id="GO:0071035">
    <property type="term" value="P:nuclear polyadenylation-dependent rRNA catabolic process"/>
    <property type="evidence" value="ECO:0007669"/>
    <property type="project" value="TreeGrafter"/>
</dbReference>
<dbReference type="Proteomes" id="UP001497525">
    <property type="component" value="Unassembled WGS sequence"/>
</dbReference>
<dbReference type="SUPFAM" id="SSF54791">
    <property type="entry name" value="Eukaryotic type KH-domain (KH-domain type I)"/>
    <property type="match status" value="1"/>
</dbReference>
<sequence length="385" mass="42220">MPICMYPSIAAPERNVSDYALNGKPEANIHHGSAVVPGELVFSSGANLITGHGTYREIEGDTQETVSTFGVEMMNVDKPSGSDETMRAASMRTSLTGRVRIVNKLVYVEPPKARYTGNVGDTIVGRIVEVEQRRWRVDVNSVLLANLQLANVKLPGGELRRKSEDDERAMRSFMKEGDLIVAEVHEVYKDGTLQLHMPGTRTGKLGGGCLLRIPPSLIKRQKIHRHRLAIPRTEPTARNMSEISTEVVSVGLILGCNGCVWIGPSRAMDIGLGLAAPVELDHNANDKNRFDCLTERFAISRVRNCILALAANGTPVWETSVLAACEASWLADQDNEDDDFEFEMSAGEHSSATLDVIRTRIARLLRPDVSRRLVSLVQAKIGPTT</sequence>
<dbReference type="AlphaFoldDB" id="A0AAV2SYV3"/>
<dbReference type="InterPro" id="IPR004088">
    <property type="entry name" value="KH_dom_type_1"/>
</dbReference>
<evidence type="ECO:0008006" key="9">
    <source>
        <dbReference type="Google" id="ProtNLM"/>
    </source>
</evidence>
<dbReference type="InterPro" id="IPR048565">
    <property type="entry name" value="S1_RRP4"/>
</dbReference>
<dbReference type="PANTHER" id="PTHR21321:SF4">
    <property type="entry name" value="EXOSOME COMPLEX COMPONENT RRP4"/>
    <property type="match status" value="1"/>
</dbReference>
<evidence type="ECO:0000259" key="5">
    <source>
        <dbReference type="Pfam" id="PF15985"/>
    </source>
</evidence>
<dbReference type="CDD" id="cd05789">
    <property type="entry name" value="S1_Rrp4"/>
    <property type="match status" value="1"/>
</dbReference>
<feature type="domain" description="RRP4 S1" evidence="6">
    <location>
        <begin position="114"/>
        <end position="186"/>
    </location>
</feature>
<dbReference type="InterPro" id="IPR012340">
    <property type="entry name" value="NA-bd_OB-fold"/>
</dbReference>
<dbReference type="GO" id="GO:0000467">
    <property type="term" value="P:exonucleolytic trimming to generate mature 3'-end of 5.8S rRNA from tricistronic rRNA transcript (SSU-rRNA, 5.8S rRNA, LSU-rRNA)"/>
    <property type="evidence" value="ECO:0007669"/>
    <property type="project" value="TreeGrafter"/>
</dbReference>
<dbReference type="PANTHER" id="PTHR21321">
    <property type="entry name" value="PNAS-3 RELATED"/>
    <property type="match status" value="1"/>
</dbReference>
<proteinExistence type="inferred from homology"/>
<dbReference type="Pfam" id="PF15985">
    <property type="entry name" value="KH_6"/>
    <property type="match status" value="1"/>
</dbReference>
<keyword evidence="3" id="KW-0271">Exosome</keyword>
<evidence type="ECO:0000256" key="2">
    <source>
        <dbReference type="ARBA" id="ARBA00009155"/>
    </source>
</evidence>
<keyword evidence="4" id="KW-0694">RNA-binding</keyword>
<feature type="domain" description="K Homology" evidence="5">
    <location>
        <begin position="208"/>
        <end position="265"/>
    </location>
</feature>
<dbReference type="Pfam" id="PF21266">
    <property type="entry name" value="S1_RRP4"/>
    <property type="match status" value="1"/>
</dbReference>
<evidence type="ECO:0000313" key="7">
    <source>
        <dbReference type="EMBL" id="CAL5130377.1"/>
    </source>
</evidence>
<dbReference type="InterPro" id="IPR026699">
    <property type="entry name" value="Exosome_RNA_bind1/RRP40/RRP4"/>
</dbReference>
<accession>A0AAV2SYV3</accession>
<dbReference type="EMBL" id="CAXLJL010000063">
    <property type="protein sequence ID" value="CAL5130377.1"/>
    <property type="molecule type" value="Genomic_DNA"/>
</dbReference>
<evidence type="ECO:0000313" key="8">
    <source>
        <dbReference type="Proteomes" id="UP001497525"/>
    </source>
</evidence>
<dbReference type="InterPro" id="IPR036612">
    <property type="entry name" value="KH_dom_type_1_sf"/>
</dbReference>
<comment type="subcellular location">
    <subcellularLocation>
        <location evidence="1">Nucleus</location>
    </subcellularLocation>
</comment>
<evidence type="ECO:0000256" key="3">
    <source>
        <dbReference type="ARBA" id="ARBA00022835"/>
    </source>
</evidence>
<dbReference type="GO" id="GO:0071051">
    <property type="term" value="P:poly(A)-dependent snoRNA 3'-end processing"/>
    <property type="evidence" value="ECO:0007669"/>
    <property type="project" value="TreeGrafter"/>
</dbReference>